<comment type="subunit">
    <text evidence="5">Binds ribosomal protein uS19.</text>
</comment>
<comment type="subcellular location">
    <subcellularLocation>
        <location evidence="5">Cytoplasm</location>
    </subcellularLocation>
</comment>
<dbReference type="InterPro" id="IPR011961">
    <property type="entry name" value="RimM"/>
</dbReference>
<reference evidence="7" key="1">
    <citation type="submission" date="2020-02" db="EMBL/GenBank/DDBJ databases">
        <authorList>
            <person name="Meier V. D."/>
        </authorList>
    </citation>
    <scope>NUCLEOTIDE SEQUENCE</scope>
    <source>
        <strain evidence="7">AVDCRST_MAG53</strain>
    </source>
</reference>
<dbReference type="Gene3D" id="2.40.30.60">
    <property type="entry name" value="RimM"/>
    <property type="match status" value="1"/>
</dbReference>
<evidence type="ECO:0000259" key="6">
    <source>
        <dbReference type="Pfam" id="PF24986"/>
    </source>
</evidence>
<dbReference type="GO" id="GO:0043022">
    <property type="term" value="F:ribosome binding"/>
    <property type="evidence" value="ECO:0007669"/>
    <property type="project" value="InterPro"/>
</dbReference>
<evidence type="ECO:0000313" key="7">
    <source>
        <dbReference type="EMBL" id="CAA9484611.1"/>
    </source>
</evidence>
<organism evidence="7">
    <name type="scientific">uncultured Solirubrobacteraceae bacterium</name>
    <dbReference type="NCBI Taxonomy" id="1162706"/>
    <lineage>
        <taxon>Bacteria</taxon>
        <taxon>Bacillati</taxon>
        <taxon>Actinomycetota</taxon>
        <taxon>Thermoleophilia</taxon>
        <taxon>Solirubrobacterales</taxon>
        <taxon>Solirubrobacteraceae</taxon>
        <taxon>environmental samples</taxon>
    </lineage>
</organism>
<dbReference type="InterPro" id="IPR036976">
    <property type="entry name" value="RimM_N_sf"/>
</dbReference>
<gene>
    <name evidence="5" type="primary">rimM</name>
    <name evidence="7" type="ORF">AVDCRST_MAG53-822</name>
</gene>
<accession>A0A6J4S7E6</accession>
<dbReference type="InterPro" id="IPR056792">
    <property type="entry name" value="PRC_RimM"/>
</dbReference>
<dbReference type="EMBL" id="CADCVR010000029">
    <property type="protein sequence ID" value="CAA9484611.1"/>
    <property type="molecule type" value="Genomic_DNA"/>
</dbReference>
<evidence type="ECO:0000256" key="2">
    <source>
        <dbReference type="ARBA" id="ARBA00022517"/>
    </source>
</evidence>
<keyword evidence="2 5" id="KW-0690">Ribosome biogenesis</keyword>
<evidence type="ECO:0000256" key="3">
    <source>
        <dbReference type="ARBA" id="ARBA00022552"/>
    </source>
</evidence>
<keyword evidence="3 5" id="KW-0698">rRNA processing</keyword>
<comment type="function">
    <text evidence="5">An accessory protein needed during the final step in the assembly of 30S ribosomal subunit, possibly for assembly of the head region. Essential for efficient processing of 16S rRNA. May be needed both before and after RbfA during the maturation of 16S rRNA. It has affinity for free ribosomal 30S subunits but not for 70S ribosomes.</text>
</comment>
<dbReference type="GO" id="GO:0005840">
    <property type="term" value="C:ribosome"/>
    <property type="evidence" value="ECO:0007669"/>
    <property type="project" value="InterPro"/>
</dbReference>
<evidence type="ECO:0000256" key="1">
    <source>
        <dbReference type="ARBA" id="ARBA00022490"/>
    </source>
</evidence>
<keyword evidence="1 5" id="KW-0963">Cytoplasm</keyword>
<dbReference type="GO" id="GO:0042274">
    <property type="term" value="P:ribosomal small subunit biogenesis"/>
    <property type="evidence" value="ECO:0007669"/>
    <property type="project" value="UniProtKB-UniRule"/>
</dbReference>
<dbReference type="AlphaFoldDB" id="A0A6J4S7E6"/>
<comment type="domain">
    <text evidence="5">The PRC barrel domain binds ribosomal protein uS19.</text>
</comment>
<dbReference type="PANTHER" id="PTHR33692:SF1">
    <property type="entry name" value="RIBOSOME MATURATION FACTOR RIMM"/>
    <property type="match status" value="1"/>
</dbReference>
<protein>
    <recommendedName>
        <fullName evidence="5">Ribosome maturation factor RimM</fullName>
    </recommendedName>
</protein>
<proteinExistence type="inferred from homology"/>
<evidence type="ECO:0000256" key="5">
    <source>
        <dbReference type="HAMAP-Rule" id="MF_00014"/>
    </source>
</evidence>
<evidence type="ECO:0000256" key="4">
    <source>
        <dbReference type="ARBA" id="ARBA00023186"/>
    </source>
</evidence>
<dbReference type="Pfam" id="PF24986">
    <property type="entry name" value="PRC_RimM"/>
    <property type="match status" value="1"/>
</dbReference>
<dbReference type="InterPro" id="IPR011033">
    <property type="entry name" value="PRC_barrel-like_sf"/>
</dbReference>
<sequence length="165" mass="17585">MPAPNWLAAGRVGRPHGLDGSFHVTGARPGLLALGNAVRVGDRETEIERLAGTGDRPIVRVTLAGTREAIEALRGHDMLVPRAVAPPLEADEWYATELEGLRVVDGARDVGWVSRLRALPSCEALEVTRADGRELLVPLVRDAVRSVDLGAGTVDVDLVFLGEEG</sequence>
<dbReference type="NCBIfam" id="TIGR02273">
    <property type="entry name" value="16S_RimM"/>
    <property type="match status" value="1"/>
</dbReference>
<name>A0A6J4S7E6_9ACTN</name>
<dbReference type="Gene3D" id="2.30.30.240">
    <property type="entry name" value="PRC-barrel domain"/>
    <property type="match status" value="1"/>
</dbReference>
<dbReference type="SUPFAM" id="SSF50346">
    <property type="entry name" value="PRC-barrel domain"/>
    <property type="match status" value="1"/>
</dbReference>
<dbReference type="GO" id="GO:0005737">
    <property type="term" value="C:cytoplasm"/>
    <property type="evidence" value="ECO:0007669"/>
    <property type="project" value="UniProtKB-SubCell"/>
</dbReference>
<comment type="similarity">
    <text evidence="5">Belongs to the RimM family.</text>
</comment>
<feature type="domain" description="Ribosome maturation factor RimM PRC barrel" evidence="6">
    <location>
        <begin position="96"/>
        <end position="158"/>
    </location>
</feature>
<dbReference type="HAMAP" id="MF_00014">
    <property type="entry name" value="Ribosome_mat_RimM"/>
    <property type="match status" value="1"/>
</dbReference>
<keyword evidence="4 5" id="KW-0143">Chaperone</keyword>
<dbReference type="GO" id="GO:0006364">
    <property type="term" value="P:rRNA processing"/>
    <property type="evidence" value="ECO:0007669"/>
    <property type="project" value="UniProtKB-UniRule"/>
</dbReference>
<dbReference type="PANTHER" id="PTHR33692">
    <property type="entry name" value="RIBOSOME MATURATION FACTOR RIMM"/>
    <property type="match status" value="1"/>
</dbReference>